<sequence length="378" mass="43260">MKHVFIIGSRGLPGKYGGFETFTDQLVSHKISSQIKYHVANLSDTENGTHFDYRGADVFNVNPIKAGGARVIFYDIKALNLALKICADEKIERPVFYILGNTIGAIISYYARKIHKIGGILFVNPDGLEWRRSKWSKPIQKYLKFSEKMMTRKADLIISDNQGIEDYLKSEYGDVTSKVLAYGTETIVSQPSEADDKWFDDHQITKGHYFLMVGRFVPENNFELLIKSFMASTTTSDLVIVTNYEDNPFYESLRASTSFEQDKRVKFVGTVYDKNLLLKIRENAQAYLHGHEVGGTNPSLLEAMWSSRQNLVLDVTFNRNVVLDSAVLFDRDNLTEKINLSETVSEDLQKRSQEIILSSYTWPIIVQQYEDLFLNYEN</sequence>
<dbReference type="EMBL" id="CP047616">
    <property type="protein sequence ID" value="QIW53034.1"/>
    <property type="molecule type" value="Genomic_DNA"/>
</dbReference>
<gene>
    <name evidence="2" type="ORF">GU336_02070</name>
</gene>
<reference evidence="2 3" key="1">
    <citation type="submission" date="2019-12" db="EMBL/GenBank/DDBJ databases">
        <title>Whole genome sequences of Lactococcus raffinolactis strains isolated from sewage.</title>
        <authorList>
            <person name="Ybazeta G."/>
            <person name="Ross M."/>
            <person name="Brabant-Kirwan D."/>
            <person name="Saleh M."/>
            <person name="Dillon J.A."/>
            <person name="Splinter K."/>
            <person name="Nokhbeh R."/>
        </authorList>
    </citation>
    <scope>NUCLEOTIDE SEQUENCE [LARGE SCALE GENOMIC DNA]</scope>
    <source>
        <strain evidence="2 3">Lr_19_5</strain>
    </source>
</reference>
<dbReference type="GO" id="GO:0016757">
    <property type="term" value="F:glycosyltransferase activity"/>
    <property type="evidence" value="ECO:0007669"/>
    <property type="project" value="TreeGrafter"/>
</dbReference>
<accession>A0A6H0UC79</accession>
<organism evidence="2 3">
    <name type="scientific">Pseudolactococcus raffinolactis</name>
    <dbReference type="NCBI Taxonomy" id="1366"/>
    <lineage>
        <taxon>Bacteria</taxon>
        <taxon>Bacillati</taxon>
        <taxon>Bacillota</taxon>
        <taxon>Bacilli</taxon>
        <taxon>Lactobacillales</taxon>
        <taxon>Streptococcaceae</taxon>
        <taxon>Pseudolactococcus</taxon>
    </lineage>
</organism>
<dbReference type="SUPFAM" id="SSF53756">
    <property type="entry name" value="UDP-Glycosyltransferase/glycogen phosphorylase"/>
    <property type="match status" value="1"/>
</dbReference>
<evidence type="ECO:0000256" key="1">
    <source>
        <dbReference type="ARBA" id="ARBA00022679"/>
    </source>
</evidence>
<dbReference type="Gene3D" id="3.40.50.2000">
    <property type="entry name" value="Glycogen Phosphorylase B"/>
    <property type="match status" value="2"/>
</dbReference>
<dbReference type="PANTHER" id="PTHR46401:SF2">
    <property type="entry name" value="GLYCOSYLTRANSFERASE WBBK-RELATED"/>
    <property type="match status" value="1"/>
</dbReference>
<dbReference type="RefSeq" id="WP_167838340.1">
    <property type="nucleotide sequence ID" value="NZ_CP047616.1"/>
</dbReference>
<keyword evidence="1" id="KW-0808">Transferase</keyword>
<evidence type="ECO:0000313" key="3">
    <source>
        <dbReference type="Proteomes" id="UP000501945"/>
    </source>
</evidence>
<protein>
    <submittedName>
        <fullName evidence="2">DUF1972 domain-containing protein</fullName>
    </submittedName>
</protein>
<dbReference type="NCBIfam" id="NF046071">
    <property type="entry name" value="B1-4RhmsylTfaseCps2T"/>
    <property type="match status" value="1"/>
</dbReference>
<dbReference type="PANTHER" id="PTHR46401">
    <property type="entry name" value="GLYCOSYLTRANSFERASE WBBK-RELATED"/>
    <property type="match status" value="1"/>
</dbReference>
<dbReference type="InterPro" id="IPR015393">
    <property type="entry name" value="DUF1972"/>
</dbReference>
<evidence type="ECO:0000313" key="2">
    <source>
        <dbReference type="EMBL" id="QIW53034.1"/>
    </source>
</evidence>
<dbReference type="Proteomes" id="UP000501945">
    <property type="component" value="Chromosome"/>
</dbReference>
<proteinExistence type="predicted"/>
<dbReference type="AlphaFoldDB" id="A0A6H0UC79"/>
<dbReference type="Pfam" id="PF09314">
    <property type="entry name" value="DUF1972"/>
    <property type="match status" value="1"/>
</dbReference>
<name>A0A6H0UC79_9LACT</name>
<dbReference type="GO" id="GO:0009103">
    <property type="term" value="P:lipopolysaccharide biosynthetic process"/>
    <property type="evidence" value="ECO:0007669"/>
    <property type="project" value="TreeGrafter"/>
</dbReference>